<keyword evidence="4" id="KW-1185">Reference proteome</keyword>
<keyword evidence="2" id="KW-0472">Membrane</keyword>
<organism evidence="3 4">
    <name type="scientific">Stylonychia lemnae</name>
    <name type="common">Ciliate</name>
    <dbReference type="NCBI Taxonomy" id="5949"/>
    <lineage>
        <taxon>Eukaryota</taxon>
        <taxon>Sar</taxon>
        <taxon>Alveolata</taxon>
        <taxon>Ciliophora</taxon>
        <taxon>Intramacronucleata</taxon>
        <taxon>Spirotrichea</taxon>
        <taxon>Stichotrichia</taxon>
        <taxon>Sporadotrichida</taxon>
        <taxon>Oxytrichidae</taxon>
        <taxon>Stylonychinae</taxon>
        <taxon>Stylonychia</taxon>
    </lineage>
</organism>
<name>A0A078BBS8_STYLE</name>
<keyword evidence="2" id="KW-0812">Transmembrane</keyword>
<sequence length="437" mass="51749">MSKNKLSISFKGNGLFRDKKSNQFISYMYETNRLIPRQIYNDAATKALLAVGSSVSTGVGSVVYGTFAINILLKHVHLFNWNNIFDFSLYLTQDFSKVFCILQYNTGSDQFASIFAIALFVVMLIFPFAIWFIAFIFRNKLNNENIKERIDYESDIDKQYFMGWQLIAIVAINIIGNITLIVIQSFYSLKNNLKIMKDKVKIVWQKLFSKNKTRDIFEENKYQESPRKNTSEFQFLELETTKIFQKQTGDQEEIYFVKQRQTQMKIIKNRGQSKYDSNFFAQQQNSTLKDNQSIFKDEIEIEHDFNFDQIGQPIESLAYARKDQLTARNVYKRKGVKHRSTQKTKTKRLQLGLQQEQYSSLKKKDSCDLEDQSQNKPLNGSEKKIQVKEDDYMREYFLNIGFRDLQSYDQSHFNDQFTNNHKNYNFQDYKREDIWKK</sequence>
<evidence type="ECO:0008006" key="5">
    <source>
        <dbReference type="Google" id="ProtNLM"/>
    </source>
</evidence>
<proteinExistence type="predicted"/>
<evidence type="ECO:0000313" key="3">
    <source>
        <dbReference type="EMBL" id="CDW91043.1"/>
    </source>
</evidence>
<reference evidence="3 4" key="1">
    <citation type="submission" date="2014-06" db="EMBL/GenBank/DDBJ databases">
        <authorList>
            <person name="Swart Estienne"/>
        </authorList>
    </citation>
    <scope>NUCLEOTIDE SEQUENCE [LARGE SCALE GENOMIC DNA]</scope>
    <source>
        <strain evidence="3 4">130c</strain>
    </source>
</reference>
<dbReference type="AlphaFoldDB" id="A0A078BBS8"/>
<gene>
    <name evidence="3" type="primary">Contig282.g326</name>
    <name evidence="3" type="ORF">STYLEM_20192</name>
</gene>
<feature type="transmembrane region" description="Helical" evidence="2">
    <location>
        <begin position="166"/>
        <end position="187"/>
    </location>
</feature>
<protein>
    <recommendedName>
        <fullName evidence="5">Transmembrane protein</fullName>
    </recommendedName>
</protein>
<evidence type="ECO:0000256" key="1">
    <source>
        <dbReference type="SAM" id="MobiDB-lite"/>
    </source>
</evidence>
<evidence type="ECO:0000313" key="4">
    <source>
        <dbReference type="Proteomes" id="UP000039865"/>
    </source>
</evidence>
<feature type="region of interest" description="Disordered" evidence="1">
    <location>
        <begin position="362"/>
        <end position="385"/>
    </location>
</feature>
<evidence type="ECO:0000256" key="2">
    <source>
        <dbReference type="SAM" id="Phobius"/>
    </source>
</evidence>
<dbReference type="InParanoid" id="A0A078BBS8"/>
<feature type="transmembrane region" description="Helical" evidence="2">
    <location>
        <begin position="111"/>
        <end position="137"/>
    </location>
</feature>
<dbReference type="Proteomes" id="UP000039865">
    <property type="component" value="Unassembled WGS sequence"/>
</dbReference>
<accession>A0A078BBS8</accession>
<keyword evidence="2" id="KW-1133">Transmembrane helix</keyword>
<feature type="transmembrane region" description="Helical" evidence="2">
    <location>
        <begin position="47"/>
        <end position="73"/>
    </location>
</feature>
<dbReference type="EMBL" id="CCKQ01019035">
    <property type="protein sequence ID" value="CDW91043.1"/>
    <property type="molecule type" value="Genomic_DNA"/>
</dbReference>